<dbReference type="AlphaFoldDB" id="A0AA38MRG0"/>
<keyword evidence="3" id="KW-1185">Reference proteome</keyword>
<proteinExistence type="predicted"/>
<evidence type="ECO:0000313" key="3">
    <source>
        <dbReference type="Proteomes" id="UP001168821"/>
    </source>
</evidence>
<comment type="caution">
    <text evidence="2">The sequence shown here is derived from an EMBL/GenBank/DDBJ whole genome shotgun (WGS) entry which is preliminary data.</text>
</comment>
<name>A0AA38MRG0_9CUCU</name>
<accession>A0AA38MRG0</accession>
<feature type="transmembrane region" description="Helical" evidence="1">
    <location>
        <begin position="74"/>
        <end position="99"/>
    </location>
</feature>
<dbReference type="Proteomes" id="UP001168821">
    <property type="component" value="Unassembled WGS sequence"/>
</dbReference>
<protein>
    <submittedName>
        <fullName evidence="2">Uncharacterized protein</fullName>
    </submittedName>
</protein>
<keyword evidence="1" id="KW-0472">Membrane</keyword>
<reference evidence="2" key="1">
    <citation type="journal article" date="2023" name="G3 (Bethesda)">
        <title>Whole genome assemblies of Zophobas morio and Tenebrio molitor.</title>
        <authorList>
            <person name="Kaur S."/>
            <person name="Stinson S.A."/>
            <person name="diCenzo G.C."/>
        </authorList>
    </citation>
    <scope>NUCLEOTIDE SEQUENCE</scope>
    <source>
        <strain evidence="2">QUZm001</strain>
    </source>
</reference>
<gene>
    <name evidence="2" type="ORF">Zmor_000111</name>
</gene>
<keyword evidence="1" id="KW-1133">Transmembrane helix</keyword>
<keyword evidence="1" id="KW-0812">Transmembrane</keyword>
<dbReference type="EMBL" id="JALNTZ010000001">
    <property type="protein sequence ID" value="KAJ3664553.1"/>
    <property type="molecule type" value="Genomic_DNA"/>
</dbReference>
<organism evidence="2 3">
    <name type="scientific">Zophobas morio</name>
    <dbReference type="NCBI Taxonomy" id="2755281"/>
    <lineage>
        <taxon>Eukaryota</taxon>
        <taxon>Metazoa</taxon>
        <taxon>Ecdysozoa</taxon>
        <taxon>Arthropoda</taxon>
        <taxon>Hexapoda</taxon>
        <taxon>Insecta</taxon>
        <taxon>Pterygota</taxon>
        <taxon>Neoptera</taxon>
        <taxon>Endopterygota</taxon>
        <taxon>Coleoptera</taxon>
        <taxon>Polyphaga</taxon>
        <taxon>Cucujiformia</taxon>
        <taxon>Tenebrionidae</taxon>
        <taxon>Zophobas</taxon>
    </lineage>
</organism>
<sequence>MTLQILAEEFVQILRANKRSSNIVPKREAFVDFGKTFHKNLISSLIAAIESVIREFICTKQKLHLQRKTINSRCYGYVEVIIIITFMFAFDELILHVLAAMGSRMR</sequence>
<evidence type="ECO:0000256" key="1">
    <source>
        <dbReference type="SAM" id="Phobius"/>
    </source>
</evidence>
<evidence type="ECO:0000313" key="2">
    <source>
        <dbReference type="EMBL" id="KAJ3664553.1"/>
    </source>
</evidence>